<dbReference type="InterPro" id="IPR013087">
    <property type="entry name" value="Znf_C2H2_type"/>
</dbReference>
<dbReference type="EMBL" id="CALTRL010000607">
    <property type="protein sequence ID" value="CAH7668809.1"/>
    <property type="molecule type" value="Genomic_DNA"/>
</dbReference>
<keyword evidence="1" id="KW-0862">Zinc</keyword>
<name>A0AAV0ALQ3_PHAPC</name>
<sequence>MYQKNRDDFEEMSICSHYQLHQQHEQPPLSVDPAHNIHPQSISHQKQHSHYLEGGFLYLDSHSSSTSSPLILSHPHFDSFYTSSDLLSSTTSLDPLSHPNSLSFSPSFVSNCGLNSNNILLPHQYIVNDSSPDYQPDFCVDNLFESCLSSQPYTDRFIGSNDDNSSFHSRSISSISSSDLGNLNGYHKQLLDSSQSHALHDKSPERLRSRSEGQIGAPHISAWPTQLPFHPNQTSTLKKKLKCKNYIDEKESGEKAIKLEQASTEEPPKFLAIFELPKHKLDATAPIIPIKLKDPGQEGVRSGNTGGRYRRIAPANRKCDYCGAQFTRKDRLKYHIESSHLRLEPGFKCEKLGCGRAFRQKSDLVRHLRHVHQQRDT</sequence>
<dbReference type="PROSITE" id="PS00028">
    <property type="entry name" value="ZINC_FINGER_C2H2_1"/>
    <property type="match status" value="2"/>
</dbReference>
<dbReference type="InterPro" id="IPR036236">
    <property type="entry name" value="Znf_C2H2_sf"/>
</dbReference>
<evidence type="ECO:0000259" key="2">
    <source>
        <dbReference type="PROSITE" id="PS50157"/>
    </source>
</evidence>
<organism evidence="3 4">
    <name type="scientific">Phakopsora pachyrhizi</name>
    <name type="common">Asian soybean rust disease fungus</name>
    <dbReference type="NCBI Taxonomy" id="170000"/>
    <lineage>
        <taxon>Eukaryota</taxon>
        <taxon>Fungi</taxon>
        <taxon>Dikarya</taxon>
        <taxon>Basidiomycota</taxon>
        <taxon>Pucciniomycotina</taxon>
        <taxon>Pucciniomycetes</taxon>
        <taxon>Pucciniales</taxon>
        <taxon>Phakopsoraceae</taxon>
        <taxon>Phakopsora</taxon>
    </lineage>
</organism>
<dbReference type="AlphaFoldDB" id="A0AAV0ALQ3"/>
<gene>
    <name evidence="3" type="ORF">PPACK8108_LOCUS3365</name>
</gene>
<dbReference type="Proteomes" id="UP001153365">
    <property type="component" value="Unassembled WGS sequence"/>
</dbReference>
<keyword evidence="1" id="KW-0863">Zinc-finger</keyword>
<dbReference type="SMART" id="SM00355">
    <property type="entry name" value="ZnF_C2H2"/>
    <property type="match status" value="2"/>
</dbReference>
<evidence type="ECO:0000313" key="4">
    <source>
        <dbReference type="Proteomes" id="UP001153365"/>
    </source>
</evidence>
<comment type="caution">
    <text evidence="3">The sequence shown here is derived from an EMBL/GenBank/DDBJ whole genome shotgun (WGS) entry which is preliminary data.</text>
</comment>
<dbReference type="PROSITE" id="PS50157">
    <property type="entry name" value="ZINC_FINGER_C2H2_2"/>
    <property type="match status" value="2"/>
</dbReference>
<dbReference type="GO" id="GO:0008270">
    <property type="term" value="F:zinc ion binding"/>
    <property type="evidence" value="ECO:0007669"/>
    <property type="project" value="UniProtKB-KW"/>
</dbReference>
<feature type="domain" description="C2H2-type" evidence="2">
    <location>
        <begin position="317"/>
        <end position="345"/>
    </location>
</feature>
<accession>A0AAV0ALQ3</accession>
<proteinExistence type="predicted"/>
<keyword evidence="4" id="KW-1185">Reference proteome</keyword>
<reference evidence="3" key="1">
    <citation type="submission" date="2022-06" db="EMBL/GenBank/DDBJ databases">
        <authorList>
            <consortium name="SYNGENTA / RWTH Aachen University"/>
        </authorList>
    </citation>
    <scope>NUCLEOTIDE SEQUENCE</scope>
</reference>
<dbReference type="Pfam" id="PF00096">
    <property type="entry name" value="zf-C2H2"/>
    <property type="match status" value="2"/>
</dbReference>
<dbReference type="Gene3D" id="3.30.160.60">
    <property type="entry name" value="Classic Zinc Finger"/>
    <property type="match status" value="2"/>
</dbReference>
<keyword evidence="1" id="KW-0479">Metal-binding</keyword>
<protein>
    <submittedName>
        <fullName evidence="3">Expressed protein</fullName>
    </submittedName>
</protein>
<evidence type="ECO:0000256" key="1">
    <source>
        <dbReference type="PROSITE-ProRule" id="PRU00042"/>
    </source>
</evidence>
<evidence type="ECO:0000313" key="3">
    <source>
        <dbReference type="EMBL" id="CAH7668809.1"/>
    </source>
</evidence>
<dbReference type="SUPFAM" id="SSF57667">
    <property type="entry name" value="beta-beta-alpha zinc fingers"/>
    <property type="match status" value="1"/>
</dbReference>
<feature type="domain" description="C2H2-type" evidence="2">
    <location>
        <begin position="347"/>
        <end position="377"/>
    </location>
</feature>